<evidence type="ECO:0000313" key="1">
    <source>
        <dbReference type="EMBL" id="RKP22811.1"/>
    </source>
</evidence>
<accession>A0A4P9YUD1</accession>
<dbReference type="EMBL" id="KZ991642">
    <property type="protein sequence ID" value="RKP22811.1"/>
    <property type="molecule type" value="Genomic_DNA"/>
</dbReference>
<name>A0A4P9YUD1_9FUNG</name>
<organism evidence="1 2">
    <name type="scientific">Syncephalis pseudoplumigaleata</name>
    <dbReference type="NCBI Taxonomy" id="1712513"/>
    <lineage>
        <taxon>Eukaryota</taxon>
        <taxon>Fungi</taxon>
        <taxon>Fungi incertae sedis</taxon>
        <taxon>Zoopagomycota</taxon>
        <taxon>Zoopagomycotina</taxon>
        <taxon>Zoopagomycetes</taxon>
        <taxon>Zoopagales</taxon>
        <taxon>Piptocephalidaceae</taxon>
        <taxon>Syncephalis</taxon>
    </lineage>
</organism>
<sequence>TSGNNLVGLWRPSFIRDRHLLYSVGGGGVTLEGIQQLDLRTGVWTTIKVS</sequence>
<dbReference type="AlphaFoldDB" id="A0A4P9YUD1"/>
<dbReference type="OrthoDB" id="10250130at2759"/>
<keyword evidence="2" id="KW-1185">Reference proteome</keyword>
<feature type="non-terminal residue" evidence="1">
    <location>
        <position position="50"/>
    </location>
</feature>
<protein>
    <submittedName>
        <fullName evidence="1">Uncharacterized protein</fullName>
    </submittedName>
</protein>
<feature type="non-terminal residue" evidence="1">
    <location>
        <position position="1"/>
    </location>
</feature>
<evidence type="ECO:0000313" key="2">
    <source>
        <dbReference type="Proteomes" id="UP000278143"/>
    </source>
</evidence>
<dbReference type="Proteomes" id="UP000278143">
    <property type="component" value="Unassembled WGS sequence"/>
</dbReference>
<gene>
    <name evidence="1" type="ORF">SYNPS1DRAFT_6178</name>
</gene>
<reference evidence="2" key="1">
    <citation type="journal article" date="2018" name="Nat. Microbiol.">
        <title>Leveraging single-cell genomics to expand the fungal tree of life.</title>
        <authorList>
            <person name="Ahrendt S.R."/>
            <person name="Quandt C.A."/>
            <person name="Ciobanu D."/>
            <person name="Clum A."/>
            <person name="Salamov A."/>
            <person name="Andreopoulos B."/>
            <person name="Cheng J.F."/>
            <person name="Woyke T."/>
            <person name="Pelin A."/>
            <person name="Henrissat B."/>
            <person name="Reynolds N.K."/>
            <person name="Benny G.L."/>
            <person name="Smith M.E."/>
            <person name="James T.Y."/>
            <person name="Grigoriev I.V."/>
        </authorList>
    </citation>
    <scope>NUCLEOTIDE SEQUENCE [LARGE SCALE GENOMIC DNA]</scope>
    <source>
        <strain evidence="2">Benny S71-1</strain>
    </source>
</reference>
<proteinExistence type="predicted"/>